<evidence type="ECO:0008006" key="3">
    <source>
        <dbReference type="Google" id="ProtNLM"/>
    </source>
</evidence>
<dbReference type="EMBL" id="EQ973915">
    <property type="protein sequence ID" value="EEF38982.1"/>
    <property type="molecule type" value="Genomic_DNA"/>
</dbReference>
<dbReference type="AlphaFoldDB" id="B9SBN4"/>
<organism evidence="1 2">
    <name type="scientific">Ricinus communis</name>
    <name type="common">Castor bean</name>
    <dbReference type="NCBI Taxonomy" id="3988"/>
    <lineage>
        <taxon>Eukaryota</taxon>
        <taxon>Viridiplantae</taxon>
        <taxon>Streptophyta</taxon>
        <taxon>Embryophyta</taxon>
        <taxon>Tracheophyta</taxon>
        <taxon>Spermatophyta</taxon>
        <taxon>Magnoliopsida</taxon>
        <taxon>eudicotyledons</taxon>
        <taxon>Gunneridae</taxon>
        <taxon>Pentapetalae</taxon>
        <taxon>rosids</taxon>
        <taxon>fabids</taxon>
        <taxon>Malpighiales</taxon>
        <taxon>Euphorbiaceae</taxon>
        <taxon>Acalyphoideae</taxon>
        <taxon>Acalypheae</taxon>
        <taxon>Ricinus</taxon>
    </lineage>
</organism>
<reference evidence="2" key="1">
    <citation type="journal article" date="2010" name="Nat. Biotechnol.">
        <title>Draft genome sequence of the oilseed species Ricinus communis.</title>
        <authorList>
            <person name="Chan A.P."/>
            <person name="Crabtree J."/>
            <person name="Zhao Q."/>
            <person name="Lorenzi H."/>
            <person name="Orvis J."/>
            <person name="Puiu D."/>
            <person name="Melake-Berhan A."/>
            <person name="Jones K.M."/>
            <person name="Redman J."/>
            <person name="Chen G."/>
            <person name="Cahoon E.B."/>
            <person name="Gedil M."/>
            <person name="Stanke M."/>
            <person name="Haas B.J."/>
            <person name="Wortman J.R."/>
            <person name="Fraser-Liggett C.M."/>
            <person name="Ravel J."/>
            <person name="Rabinowicz P.D."/>
        </authorList>
    </citation>
    <scope>NUCLEOTIDE SEQUENCE [LARGE SCALE GENOMIC DNA]</scope>
    <source>
        <strain evidence="2">cv. Hale</strain>
    </source>
</reference>
<protein>
    <recommendedName>
        <fullName evidence="3">Retrotransposon Copia-like N-terminal domain-containing protein</fullName>
    </recommendedName>
</protein>
<evidence type="ECO:0000313" key="2">
    <source>
        <dbReference type="Proteomes" id="UP000008311"/>
    </source>
</evidence>
<keyword evidence="2" id="KW-1185">Reference proteome</keyword>
<evidence type="ECO:0000313" key="1">
    <source>
        <dbReference type="EMBL" id="EEF38982.1"/>
    </source>
</evidence>
<proteinExistence type="predicted"/>
<accession>B9SBN4</accession>
<name>B9SBN4_RICCO</name>
<dbReference type="Proteomes" id="UP000008311">
    <property type="component" value="Unassembled WGS sequence"/>
</dbReference>
<dbReference type="InParanoid" id="B9SBN4"/>
<gene>
    <name evidence="1" type="ORF">RCOM_0342900</name>
</gene>
<sequence length="62" mass="7036">MSTQTNLIDVKQISEDSMTNTLEDLKTKMNQILTQTPTVTHDSAAAQIRIKLDGKNYALWNR</sequence>